<dbReference type="InterPro" id="IPR036291">
    <property type="entry name" value="NAD(P)-bd_dom_sf"/>
</dbReference>
<protein>
    <recommendedName>
        <fullName evidence="6">UDP-glucose 4-epimerase</fullName>
        <ecNumber evidence="5">5.1.3.2</ecNumber>
    </recommendedName>
    <alternativeName>
        <fullName evidence="11">Galactowaldenase</fullName>
    </alternativeName>
    <alternativeName>
        <fullName evidence="10">UDP-galactose 4-epimerase</fullName>
    </alternativeName>
</protein>
<dbReference type="PANTHER" id="PTHR43725">
    <property type="entry name" value="UDP-GLUCOSE 4-EPIMERASE"/>
    <property type="match status" value="1"/>
</dbReference>
<dbReference type="EMBL" id="CP094984">
    <property type="protein sequence ID" value="UON90917.1"/>
    <property type="molecule type" value="Genomic_DNA"/>
</dbReference>
<keyword evidence="7" id="KW-0520">NAD</keyword>
<evidence type="ECO:0000256" key="8">
    <source>
        <dbReference type="ARBA" id="ARBA00023144"/>
    </source>
</evidence>
<dbReference type="AlphaFoldDB" id="A0A9X1M4L2"/>
<sequence>MALNLLFIGGTGVISSAAVARARSLGHRVAVLNRGVSGARPAPAGVEHLSADVRDPAAVRAAVGNREFDAVADFVSYTADHVAAAVELYRGRTGQYVYISSASAYQKPPSQLPVRESTPLRNPFWQYSRDKIAGEDVLVEAYRAEGFPGTIVRPSHTYDATKVPLIGGWTDIHRMRAGLPVLVHGDGTSLWTLTHSRDFATGFVGLLGRPAAVGESFTITSDEFLPWDAVYRTLASAAGVPEPQLVHVASETIAAHDPGRGPGLLGDKSHSSVFDNTKIKALVPQYCAAIPFAAGAREILGWYDAHPQAQVPDAGWMDVSDRLAAWAGAGAADGKRRKKSPAPGV</sequence>
<organism evidence="13 16">
    <name type="scientific">Arthrobacter zhangbolii</name>
    <dbReference type="NCBI Taxonomy" id="2886936"/>
    <lineage>
        <taxon>Bacteria</taxon>
        <taxon>Bacillati</taxon>
        <taxon>Actinomycetota</taxon>
        <taxon>Actinomycetes</taxon>
        <taxon>Micrococcales</taxon>
        <taxon>Micrococcaceae</taxon>
        <taxon>Arthrobacter</taxon>
    </lineage>
</organism>
<dbReference type="Proteomes" id="UP001155145">
    <property type="component" value="Unassembled WGS sequence"/>
</dbReference>
<name>A0A9X1M4L2_9MICC</name>
<dbReference type="EMBL" id="JAJFZT010000001">
    <property type="protein sequence ID" value="MCC3271299.1"/>
    <property type="molecule type" value="Genomic_DNA"/>
</dbReference>
<dbReference type="GO" id="GO:0003978">
    <property type="term" value="F:UDP-glucose 4-epimerase activity"/>
    <property type="evidence" value="ECO:0007669"/>
    <property type="project" value="UniProtKB-EC"/>
</dbReference>
<dbReference type="SUPFAM" id="SSF51735">
    <property type="entry name" value="NAD(P)-binding Rossmann-fold domains"/>
    <property type="match status" value="1"/>
</dbReference>
<comment type="pathway">
    <text evidence="3">Carbohydrate metabolism; galactose metabolism.</text>
</comment>
<evidence type="ECO:0000313" key="15">
    <source>
        <dbReference type="Proteomes" id="UP000829758"/>
    </source>
</evidence>
<keyword evidence="9" id="KW-0413">Isomerase</keyword>
<evidence type="ECO:0000256" key="10">
    <source>
        <dbReference type="ARBA" id="ARBA00031367"/>
    </source>
</evidence>
<evidence type="ECO:0000313" key="13">
    <source>
        <dbReference type="EMBL" id="MCC3271299.1"/>
    </source>
</evidence>
<reference evidence="13" key="1">
    <citation type="submission" date="2021-10" db="EMBL/GenBank/DDBJ databases">
        <title>Novel species in genus Arthrobacter.</title>
        <authorList>
            <person name="Liu Y."/>
        </authorList>
    </citation>
    <scope>NUCLEOTIDE SEQUENCE</scope>
    <source>
        <strain evidence="15">zg-Y462</strain>
        <strain evidence="13">Zg-Y462</strain>
    </source>
</reference>
<evidence type="ECO:0000256" key="1">
    <source>
        <dbReference type="ARBA" id="ARBA00000083"/>
    </source>
</evidence>
<evidence type="ECO:0000313" key="14">
    <source>
        <dbReference type="EMBL" id="UON90917.1"/>
    </source>
</evidence>
<evidence type="ECO:0000256" key="7">
    <source>
        <dbReference type="ARBA" id="ARBA00023027"/>
    </source>
</evidence>
<keyword evidence="15" id="KW-1185">Reference proteome</keyword>
<dbReference type="GO" id="GO:0005829">
    <property type="term" value="C:cytosol"/>
    <property type="evidence" value="ECO:0007669"/>
    <property type="project" value="TreeGrafter"/>
</dbReference>
<comment type="catalytic activity">
    <reaction evidence="1">
        <text>UDP-alpha-D-glucose = UDP-alpha-D-galactose</text>
        <dbReference type="Rhea" id="RHEA:22168"/>
        <dbReference type="ChEBI" id="CHEBI:58885"/>
        <dbReference type="ChEBI" id="CHEBI:66914"/>
        <dbReference type="EC" id="5.1.3.2"/>
    </reaction>
</comment>
<keyword evidence="8" id="KW-0119">Carbohydrate metabolism</keyword>
<comment type="cofactor">
    <cofactor evidence="2">
        <name>NAD(+)</name>
        <dbReference type="ChEBI" id="CHEBI:57540"/>
    </cofactor>
</comment>
<keyword evidence="8" id="KW-0299">Galactose metabolism</keyword>
<dbReference type="InterPro" id="IPR001509">
    <property type="entry name" value="Epimerase_deHydtase"/>
</dbReference>
<evidence type="ECO:0000256" key="5">
    <source>
        <dbReference type="ARBA" id="ARBA00013189"/>
    </source>
</evidence>
<dbReference type="Proteomes" id="UP000829758">
    <property type="component" value="Chromosome"/>
</dbReference>
<dbReference type="GO" id="GO:0006012">
    <property type="term" value="P:galactose metabolic process"/>
    <property type="evidence" value="ECO:0007669"/>
    <property type="project" value="UniProtKB-KW"/>
</dbReference>
<dbReference type="Pfam" id="PF01370">
    <property type="entry name" value="Epimerase"/>
    <property type="match status" value="1"/>
</dbReference>
<evidence type="ECO:0000256" key="6">
    <source>
        <dbReference type="ARBA" id="ARBA00018569"/>
    </source>
</evidence>
<accession>A0A9X1M4L2</accession>
<evidence type="ECO:0000256" key="4">
    <source>
        <dbReference type="ARBA" id="ARBA00007637"/>
    </source>
</evidence>
<comment type="similarity">
    <text evidence="4">Belongs to the NAD(P)-dependent epimerase/dehydratase family.</text>
</comment>
<dbReference type="PANTHER" id="PTHR43725:SF47">
    <property type="entry name" value="UDP-GLUCOSE 4-EPIMERASE"/>
    <property type="match status" value="1"/>
</dbReference>
<dbReference type="Gene3D" id="3.40.50.720">
    <property type="entry name" value="NAD(P)-binding Rossmann-like Domain"/>
    <property type="match status" value="1"/>
</dbReference>
<evidence type="ECO:0000313" key="16">
    <source>
        <dbReference type="Proteomes" id="UP001155145"/>
    </source>
</evidence>
<evidence type="ECO:0000259" key="12">
    <source>
        <dbReference type="Pfam" id="PF01370"/>
    </source>
</evidence>
<evidence type="ECO:0000256" key="2">
    <source>
        <dbReference type="ARBA" id="ARBA00001911"/>
    </source>
</evidence>
<evidence type="ECO:0000256" key="9">
    <source>
        <dbReference type="ARBA" id="ARBA00023235"/>
    </source>
</evidence>
<evidence type="ECO:0000256" key="3">
    <source>
        <dbReference type="ARBA" id="ARBA00004947"/>
    </source>
</evidence>
<gene>
    <name evidence="13" type="ORF">LJ755_00970</name>
    <name evidence="14" type="ORF">MUK71_09715</name>
</gene>
<dbReference type="RefSeq" id="WP_227927698.1">
    <property type="nucleotide sequence ID" value="NZ_CP094984.1"/>
</dbReference>
<proteinExistence type="inferred from homology"/>
<evidence type="ECO:0000256" key="11">
    <source>
        <dbReference type="ARBA" id="ARBA00033067"/>
    </source>
</evidence>
<feature type="domain" description="NAD-dependent epimerase/dehydratase" evidence="12">
    <location>
        <begin position="7"/>
        <end position="215"/>
    </location>
</feature>
<dbReference type="EC" id="5.1.3.2" evidence="5"/>